<proteinExistence type="predicted"/>
<accession>A0ABV9EHC0</accession>
<dbReference type="EMBL" id="JBHSFN010000011">
    <property type="protein sequence ID" value="MFC4588214.1"/>
    <property type="molecule type" value="Genomic_DNA"/>
</dbReference>
<keyword evidence="3" id="KW-1185">Reference proteome</keyword>
<organism evidence="2 3">
    <name type="scientific">Sphaerisporangium corydalis</name>
    <dbReference type="NCBI Taxonomy" id="1441875"/>
    <lineage>
        <taxon>Bacteria</taxon>
        <taxon>Bacillati</taxon>
        <taxon>Actinomycetota</taxon>
        <taxon>Actinomycetes</taxon>
        <taxon>Streptosporangiales</taxon>
        <taxon>Streptosporangiaceae</taxon>
        <taxon>Sphaerisporangium</taxon>
    </lineage>
</organism>
<dbReference type="Gene3D" id="3.30.450.180">
    <property type="match status" value="1"/>
</dbReference>
<dbReference type="Pfam" id="PF13560">
    <property type="entry name" value="HTH_31"/>
    <property type="match status" value="1"/>
</dbReference>
<dbReference type="InterPro" id="IPR001387">
    <property type="entry name" value="Cro/C1-type_HTH"/>
</dbReference>
<evidence type="ECO:0000313" key="3">
    <source>
        <dbReference type="Proteomes" id="UP001595891"/>
    </source>
</evidence>
<comment type="caution">
    <text evidence="2">The sequence shown here is derived from an EMBL/GenBank/DDBJ whole genome shotgun (WGS) entry which is preliminary data.</text>
</comment>
<evidence type="ECO:0000259" key="1">
    <source>
        <dbReference type="PROSITE" id="PS50943"/>
    </source>
</evidence>
<dbReference type="Gene3D" id="1.10.260.40">
    <property type="entry name" value="lambda repressor-like DNA-binding domains"/>
    <property type="match status" value="1"/>
</dbReference>
<protein>
    <submittedName>
        <fullName evidence="2">Helix-turn-helix transcriptional regulator</fullName>
    </submittedName>
</protein>
<dbReference type="Pfam" id="PF17765">
    <property type="entry name" value="MLTR_LBD"/>
    <property type="match status" value="1"/>
</dbReference>
<reference evidence="3" key="1">
    <citation type="journal article" date="2019" name="Int. J. Syst. Evol. Microbiol.">
        <title>The Global Catalogue of Microorganisms (GCM) 10K type strain sequencing project: providing services to taxonomists for standard genome sequencing and annotation.</title>
        <authorList>
            <consortium name="The Broad Institute Genomics Platform"/>
            <consortium name="The Broad Institute Genome Sequencing Center for Infectious Disease"/>
            <person name="Wu L."/>
            <person name="Ma J."/>
        </authorList>
    </citation>
    <scope>NUCLEOTIDE SEQUENCE [LARGE SCALE GENOMIC DNA]</scope>
    <source>
        <strain evidence="3">CCUG 49560</strain>
    </source>
</reference>
<name>A0ABV9EHC0_9ACTN</name>
<sequence length="272" mass="30567">MEPRGPLGEFLRARRQATSLGQVGLTTTGRRRTPGLRREEVALLAGVSTDYYIRLEQGRERRPSDQVLHALAQVLQLDDEASAHLYRLAHPSSYDLQASRPSDEVGANILRLIGRWDDVVAFVVNHRLDVLSRNVAATALYGAMEHRENLLRLVFLNPDSRAFYRNWEEDAISKVAHARAVASLGHRDRATHELVGELSLKSEDFRSMWARHDVRVEARQNIYLHHPEVGDVILLHETLSVDSAPGLRVFTGQTEPGSSSEAAIANLVDRYQ</sequence>
<dbReference type="InterPro" id="IPR010982">
    <property type="entry name" value="Lambda_DNA-bd_dom_sf"/>
</dbReference>
<dbReference type="RefSeq" id="WP_262844470.1">
    <property type="nucleotide sequence ID" value="NZ_JANZYP010000029.1"/>
</dbReference>
<dbReference type="CDD" id="cd00093">
    <property type="entry name" value="HTH_XRE"/>
    <property type="match status" value="1"/>
</dbReference>
<gene>
    <name evidence="2" type="ORF">ACFO8L_19145</name>
</gene>
<feature type="domain" description="HTH cro/C1-type" evidence="1">
    <location>
        <begin position="35"/>
        <end position="82"/>
    </location>
</feature>
<dbReference type="PANTHER" id="PTHR35010">
    <property type="entry name" value="BLL4672 PROTEIN-RELATED"/>
    <property type="match status" value="1"/>
</dbReference>
<dbReference type="Proteomes" id="UP001595891">
    <property type="component" value="Unassembled WGS sequence"/>
</dbReference>
<dbReference type="SUPFAM" id="SSF47413">
    <property type="entry name" value="lambda repressor-like DNA-binding domains"/>
    <property type="match status" value="1"/>
</dbReference>
<dbReference type="PANTHER" id="PTHR35010:SF2">
    <property type="entry name" value="BLL4672 PROTEIN"/>
    <property type="match status" value="1"/>
</dbReference>
<dbReference type="InterPro" id="IPR041413">
    <property type="entry name" value="MLTR_LBD"/>
</dbReference>
<dbReference type="PROSITE" id="PS50943">
    <property type="entry name" value="HTH_CROC1"/>
    <property type="match status" value="1"/>
</dbReference>
<dbReference type="SMART" id="SM00530">
    <property type="entry name" value="HTH_XRE"/>
    <property type="match status" value="1"/>
</dbReference>
<evidence type="ECO:0000313" key="2">
    <source>
        <dbReference type="EMBL" id="MFC4588214.1"/>
    </source>
</evidence>